<accession>A0A6D2KFF6</accession>
<comment type="similarity">
    <text evidence="2">Belongs to the CWC25 family.</text>
</comment>
<evidence type="ECO:0000259" key="10">
    <source>
        <dbReference type="SMART" id="SM01083"/>
    </source>
</evidence>
<keyword evidence="13" id="KW-1185">Reference proteome</keyword>
<evidence type="ECO:0000313" key="12">
    <source>
        <dbReference type="EMBL" id="CAA7050768.1"/>
    </source>
</evidence>
<dbReference type="Pfam" id="PF12542">
    <property type="entry name" value="CWC25"/>
    <property type="match status" value="1"/>
</dbReference>
<feature type="region of interest" description="Disordered" evidence="9">
    <location>
        <begin position="143"/>
        <end position="170"/>
    </location>
</feature>
<feature type="domain" description="CBF1-interacting co-repressor CIR N-terminal" evidence="10">
    <location>
        <begin position="10"/>
        <end position="46"/>
    </location>
</feature>
<evidence type="ECO:0000256" key="1">
    <source>
        <dbReference type="ARBA" id="ARBA00004123"/>
    </source>
</evidence>
<evidence type="ECO:0000313" key="13">
    <source>
        <dbReference type="Proteomes" id="UP000467841"/>
    </source>
</evidence>
<feature type="coiled-coil region" evidence="8">
    <location>
        <begin position="22"/>
        <end position="49"/>
    </location>
</feature>
<evidence type="ECO:0000256" key="5">
    <source>
        <dbReference type="ARBA" id="ARBA00023054"/>
    </source>
</evidence>
<evidence type="ECO:0000256" key="7">
    <source>
        <dbReference type="ARBA" id="ARBA00023242"/>
    </source>
</evidence>
<keyword evidence="5 8" id="KW-0175">Coiled coil</keyword>
<evidence type="ECO:0000256" key="8">
    <source>
        <dbReference type="SAM" id="Coils"/>
    </source>
</evidence>
<dbReference type="PANTHER" id="PTHR16196">
    <property type="entry name" value="CELL CYCLE CONTROL PROTEIN CWF25"/>
    <property type="match status" value="1"/>
</dbReference>
<dbReference type="InterPro" id="IPR051376">
    <property type="entry name" value="CWC25_splicing_factor"/>
</dbReference>
<feature type="compositionally biased region" description="Basic and acidic residues" evidence="9">
    <location>
        <begin position="143"/>
        <end position="154"/>
    </location>
</feature>
<comment type="subcellular location">
    <subcellularLocation>
        <location evidence="1">Nucleus</location>
    </subcellularLocation>
</comment>
<reference evidence="11 13" key="1">
    <citation type="submission" date="2020-01" db="EMBL/GenBank/DDBJ databases">
        <authorList>
            <person name="Mishra B."/>
        </authorList>
    </citation>
    <scope>NUCLEOTIDE SEQUENCE [LARGE SCALE GENOMIC DNA]</scope>
</reference>
<keyword evidence="3" id="KW-0507">mRNA processing</keyword>
<dbReference type="Proteomes" id="UP000467841">
    <property type="component" value="Unassembled WGS sequence"/>
</dbReference>
<keyword evidence="7" id="KW-0539">Nucleus</keyword>
<gene>
    <name evidence="11" type="ORF">MERR_LOCUS37801</name>
    <name evidence="12" type="ORF">MERR_LOCUS38003</name>
</gene>
<dbReference type="OrthoDB" id="21123at2759"/>
<evidence type="ECO:0000256" key="2">
    <source>
        <dbReference type="ARBA" id="ARBA00006695"/>
    </source>
</evidence>
<evidence type="ECO:0000256" key="3">
    <source>
        <dbReference type="ARBA" id="ARBA00022664"/>
    </source>
</evidence>
<dbReference type="SMART" id="SM01083">
    <property type="entry name" value="Cir_N"/>
    <property type="match status" value="1"/>
</dbReference>
<dbReference type="AlphaFoldDB" id="A0A6D2KFF6"/>
<dbReference type="EMBL" id="CACVBM020001453">
    <property type="protein sequence ID" value="CAA7050768.1"/>
    <property type="molecule type" value="Genomic_DNA"/>
</dbReference>
<keyword evidence="4" id="KW-0747">Spliceosome</keyword>
<feature type="region of interest" description="Disordered" evidence="9">
    <location>
        <begin position="83"/>
        <end position="115"/>
    </location>
</feature>
<dbReference type="EMBL" id="CACVBM020001451">
    <property type="protein sequence ID" value="CAA7050566.1"/>
    <property type="molecule type" value="Genomic_DNA"/>
</dbReference>
<evidence type="ECO:0000256" key="6">
    <source>
        <dbReference type="ARBA" id="ARBA00023187"/>
    </source>
</evidence>
<proteinExistence type="inferred from homology"/>
<organism evidence="11 13">
    <name type="scientific">Microthlaspi erraticum</name>
    <dbReference type="NCBI Taxonomy" id="1685480"/>
    <lineage>
        <taxon>Eukaryota</taxon>
        <taxon>Viridiplantae</taxon>
        <taxon>Streptophyta</taxon>
        <taxon>Embryophyta</taxon>
        <taxon>Tracheophyta</taxon>
        <taxon>Spermatophyta</taxon>
        <taxon>Magnoliopsida</taxon>
        <taxon>eudicotyledons</taxon>
        <taxon>Gunneridae</taxon>
        <taxon>Pentapetalae</taxon>
        <taxon>rosids</taxon>
        <taxon>malvids</taxon>
        <taxon>Brassicales</taxon>
        <taxon>Brassicaceae</taxon>
        <taxon>Coluteocarpeae</taxon>
        <taxon>Microthlaspi</taxon>
    </lineage>
</organism>
<evidence type="ECO:0000313" key="11">
    <source>
        <dbReference type="EMBL" id="CAA7050566.1"/>
    </source>
</evidence>
<dbReference type="InterPro" id="IPR022209">
    <property type="entry name" value="CWC25"/>
</dbReference>
<dbReference type="InterPro" id="IPR019339">
    <property type="entry name" value="CIR_N_dom"/>
</dbReference>
<evidence type="ECO:0000256" key="4">
    <source>
        <dbReference type="ARBA" id="ARBA00022728"/>
    </source>
</evidence>
<dbReference type="GO" id="GO:0005684">
    <property type="term" value="C:U2-type spliceosomal complex"/>
    <property type="evidence" value="ECO:0007669"/>
    <property type="project" value="TreeGrafter"/>
</dbReference>
<name>A0A6D2KFF6_9BRAS</name>
<evidence type="ECO:0000256" key="9">
    <source>
        <dbReference type="SAM" id="MobiDB-lite"/>
    </source>
</evidence>
<dbReference type="GO" id="GO:0000398">
    <property type="term" value="P:mRNA splicing, via spliceosome"/>
    <property type="evidence" value="ECO:0007669"/>
    <property type="project" value="TreeGrafter"/>
</dbReference>
<protein>
    <recommendedName>
        <fullName evidence="10">CBF1-interacting co-repressor CIR N-terminal domain-containing protein</fullName>
    </recommendedName>
</protein>
<keyword evidence="6" id="KW-0508">mRNA splicing</keyword>
<dbReference type="Pfam" id="PF10197">
    <property type="entry name" value="Cir_N"/>
    <property type="match status" value="1"/>
</dbReference>
<sequence>MALKFLNKKGWHTGSLRNIEKVWKAEQKQEAEEKRLEEIRLQIQQEKERSEFHAMMEQSGLVPNRPERLEFMYDPVPAAAVATENANRHGVRFQNQHQRSNNKKQKQSVPGALFDDKTHFANDSWRKSHSDPLLLIRQQELEARKSVKEKRNDKDGEETMEYKRKHMRRV</sequence>
<dbReference type="PANTHER" id="PTHR16196:SF0">
    <property type="entry name" value="PRE-MRNA-SPLICING FACTOR CWC25 HOMOLOG"/>
    <property type="match status" value="1"/>
</dbReference>